<sequence>MTFSLLQLQYNWIFIFLLPFFPVLPGTMLIFAGLIMIILLALGRTI</sequence>
<organism evidence="2">
    <name type="scientific">Rhizophora mucronata</name>
    <name type="common">Asiatic mangrove</name>
    <dbReference type="NCBI Taxonomy" id="61149"/>
    <lineage>
        <taxon>Eukaryota</taxon>
        <taxon>Viridiplantae</taxon>
        <taxon>Streptophyta</taxon>
        <taxon>Embryophyta</taxon>
        <taxon>Tracheophyta</taxon>
        <taxon>Spermatophyta</taxon>
        <taxon>Magnoliopsida</taxon>
        <taxon>eudicotyledons</taxon>
        <taxon>Gunneridae</taxon>
        <taxon>Pentapetalae</taxon>
        <taxon>rosids</taxon>
        <taxon>fabids</taxon>
        <taxon>Malpighiales</taxon>
        <taxon>Rhizophoraceae</taxon>
        <taxon>Rhizophora</taxon>
    </lineage>
</organism>
<proteinExistence type="predicted"/>
<reference evidence="2" key="1">
    <citation type="submission" date="2018-02" db="EMBL/GenBank/DDBJ databases">
        <title>Rhizophora mucronata_Transcriptome.</title>
        <authorList>
            <person name="Meera S.P."/>
            <person name="Sreeshan A."/>
            <person name="Augustine A."/>
        </authorList>
    </citation>
    <scope>NUCLEOTIDE SEQUENCE</scope>
    <source>
        <tissue evidence="2">Leaf</tissue>
    </source>
</reference>
<name>A0A2P2QL77_RHIMU</name>
<dbReference type="EMBL" id="GGEC01087234">
    <property type="protein sequence ID" value="MBX67718.1"/>
    <property type="molecule type" value="Transcribed_RNA"/>
</dbReference>
<protein>
    <submittedName>
        <fullName evidence="2">Uncharacterized protein</fullName>
    </submittedName>
</protein>
<feature type="transmembrane region" description="Helical" evidence="1">
    <location>
        <begin position="12"/>
        <end position="42"/>
    </location>
</feature>
<evidence type="ECO:0000256" key="1">
    <source>
        <dbReference type="SAM" id="Phobius"/>
    </source>
</evidence>
<evidence type="ECO:0000313" key="2">
    <source>
        <dbReference type="EMBL" id="MBX67718.1"/>
    </source>
</evidence>
<dbReference type="AlphaFoldDB" id="A0A2P2QL77"/>
<keyword evidence="1" id="KW-0812">Transmembrane</keyword>
<keyword evidence="1" id="KW-1133">Transmembrane helix</keyword>
<keyword evidence="1" id="KW-0472">Membrane</keyword>
<accession>A0A2P2QL77</accession>